<dbReference type="PANTHER" id="PTHR39189:SF1">
    <property type="entry name" value="UPF0173 METAL-DEPENDENT HYDROLASE YTKL"/>
    <property type="match status" value="1"/>
</dbReference>
<protein>
    <submittedName>
        <fullName evidence="2">Zn-dependent hydrolase</fullName>
    </submittedName>
</protein>
<reference evidence="2 3" key="1">
    <citation type="submission" date="2019-10" db="EMBL/GenBank/DDBJ databases">
        <title>Cognatihalovulum marinum gen. nov. sp. nov., a new member of the family Rhodobacteraceae isolated from deep seawater of the Northwest Indian Ocean.</title>
        <authorList>
            <person name="Ruan C."/>
            <person name="Wang J."/>
            <person name="Zheng X."/>
            <person name="Song L."/>
            <person name="Zhu Y."/>
            <person name="Huang Y."/>
            <person name="Lu Z."/>
            <person name="Du W."/>
            <person name="Huang L."/>
            <person name="Dai X."/>
        </authorList>
    </citation>
    <scope>NUCLEOTIDE SEQUENCE [LARGE SCALE GENOMIC DNA]</scope>
    <source>
        <strain evidence="2 3">2CG4</strain>
    </source>
</reference>
<evidence type="ECO:0000313" key="2">
    <source>
        <dbReference type="EMBL" id="MSU91494.1"/>
    </source>
</evidence>
<dbReference type="EMBL" id="WIND01000020">
    <property type="protein sequence ID" value="MSU91494.1"/>
    <property type="molecule type" value="Genomic_DNA"/>
</dbReference>
<gene>
    <name evidence="2" type="ORF">GE300_18095</name>
</gene>
<sequence length="273" mass="29781">MPAFIRFVLAILLTTAGTGSAQTLQSHCIALAQDGFADIRFAAFGDGLSAEAVRIRYVDHSMFLIETPGGRGIVTDFNGYVGVDVVPDVVTMNRAHSSHWTPQPDPRIPHVLRGWGDGTGPAEHRLVLDDEILIRNVTTDIRSGFGGAEKDGNSIFIFEIAGLCIGHLGHLHHEPTEQQYAAIGRLDIVMAPVDGGMTLDLPTMIRVLKRLKSRLVLPMHWFGRGTLNAFAAGMADEFTLDATEANSLTVSLRTLPRTPTVRVLLPQFYDLDD</sequence>
<proteinExistence type="predicted"/>
<dbReference type="AlphaFoldDB" id="A0A6L5Z618"/>
<dbReference type="Gene3D" id="3.60.15.10">
    <property type="entry name" value="Ribonuclease Z/Hydroxyacylglutathione hydrolase-like"/>
    <property type="match status" value="1"/>
</dbReference>
<keyword evidence="2" id="KW-0378">Hydrolase</keyword>
<keyword evidence="3" id="KW-1185">Reference proteome</keyword>
<name>A0A6L5Z618_9RHOB</name>
<accession>A0A6L5Z618</accession>
<dbReference type="Proteomes" id="UP000474957">
    <property type="component" value="Unassembled WGS sequence"/>
</dbReference>
<dbReference type="PANTHER" id="PTHR39189">
    <property type="entry name" value="UPF0173 METAL-DEPENDENT HYDROLASE YTKL"/>
    <property type="match status" value="1"/>
</dbReference>
<dbReference type="RefSeq" id="WP_154448712.1">
    <property type="nucleotide sequence ID" value="NZ_WIND01000020.1"/>
</dbReference>
<dbReference type="SUPFAM" id="SSF56281">
    <property type="entry name" value="Metallo-hydrolase/oxidoreductase"/>
    <property type="match status" value="1"/>
</dbReference>
<dbReference type="Pfam" id="PF13483">
    <property type="entry name" value="Lactamase_B_3"/>
    <property type="match status" value="1"/>
</dbReference>
<dbReference type="GO" id="GO:0016787">
    <property type="term" value="F:hydrolase activity"/>
    <property type="evidence" value="ECO:0007669"/>
    <property type="project" value="UniProtKB-KW"/>
</dbReference>
<evidence type="ECO:0000256" key="1">
    <source>
        <dbReference type="SAM" id="SignalP"/>
    </source>
</evidence>
<organism evidence="2 3">
    <name type="scientific">Halovulum marinum</name>
    <dbReference type="NCBI Taxonomy" id="2662447"/>
    <lineage>
        <taxon>Bacteria</taxon>
        <taxon>Pseudomonadati</taxon>
        <taxon>Pseudomonadota</taxon>
        <taxon>Alphaproteobacteria</taxon>
        <taxon>Rhodobacterales</taxon>
        <taxon>Paracoccaceae</taxon>
        <taxon>Halovulum</taxon>
    </lineage>
</organism>
<dbReference type="InterPro" id="IPR036866">
    <property type="entry name" value="RibonucZ/Hydroxyglut_hydro"/>
</dbReference>
<evidence type="ECO:0000313" key="3">
    <source>
        <dbReference type="Proteomes" id="UP000474957"/>
    </source>
</evidence>
<comment type="caution">
    <text evidence="2">The sequence shown here is derived from an EMBL/GenBank/DDBJ whole genome shotgun (WGS) entry which is preliminary data.</text>
</comment>
<feature type="signal peptide" evidence="1">
    <location>
        <begin position="1"/>
        <end position="21"/>
    </location>
</feature>
<feature type="chain" id="PRO_5026804598" evidence="1">
    <location>
        <begin position="22"/>
        <end position="273"/>
    </location>
</feature>
<keyword evidence="1" id="KW-0732">Signal</keyword>